<reference evidence="3 4" key="1">
    <citation type="submission" date="2020-08" db="EMBL/GenBank/DDBJ databases">
        <title>Genome public.</title>
        <authorList>
            <person name="Liu C."/>
            <person name="Sun Q."/>
        </authorList>
    </citation>
    <scope>NUCLEOTIDE SEQUENCE [LARGE SCALE GENOMIC DNA]</scope>
    <source>
        <strain evidence="3 4">BX14</strain>
    </source>
</reference>
<name>A0AAW3X3Q5_9CLOT</name>
<organism evidence="3 4">
    <name type="scientific">Clostridium segne</name>
    <dbReference type="NCBI Taxonomy" id="2763038"/>
    <lineage>
        <taxon>Bacteria</taxon>
        <taxon>Bacillati</taxon>
        <taxon>Bacillota</taxon>
        <taxon>Clostridia</taxon>
        <taxon>Eubacteriales</taxon>
        <taxon>Clostridiaceae</taxon>
        <taxon>Clostridium</taxon>
    </lineage>
</organism>
<gene>
    <name evidence="3" type="ORF">H8S19_05935</name>
</gene>
<keyword evidence="2" id="KW-1133">Transmembrane helix</keyword>
<comment type="caution">
    <text evidence="3">The sequence shown here is derived from an EMBL/GenBank/DDBJ whole genome shotgun (WGS) entry which is preliminary data.</text>
</comment>
<dbReference type="RefSeq" id="WP_186854869.1">
    <property type="nucleotide sequence ID" value="NZ_JACOOW010000006.1"/>
</dbReference>
<evidence type="ECO:0000313" key="4">
    <source>
        <dbReference type="Proteomes" id="UP000653904"/>
    </source>
</evidence>
<proteinExistence type="predicted"/>
<accession>A0AAW3X3Q5</accession>
<protein>
    <recommendedName>
        <fullName evidence="5">Zinc ribbon domain-containing protein</fullName>
    </recommendedName>
</protein>
<evidence type="ECO:0008006" key="5">
    <source>
        <dbReference type="Google" id="ProtNLM"/>
    </source>
</evidence>
<dbReference type="Proteomes" id="UP000653904">
    <property type="component" value="Unassembled WGS sequence"/>
</dbReference>
<keyword evidence="4" id="KW-1185">Reference proteome</keyword>
<feature type="region of interest" description="Disordered" evidence="1">
    <location>
        <begin position="89"/>
        <end position="120"/>
    </location>
</feature>
<evidence type="ECO:0000313" key="3">
    <source>
        <dbReference type="EMBL" id="MBC5656615.1"/>
    </source>
</evidence>
<feature type="transmembrane region" description="Helical" evidence="2">
    <location>
        <begin position="129"/>
        <end position="155"/>
    </location>
</feature>
<keyword evidence="2" id="KW-0472">Membrane</keyword>
<evidence type="ECO:0000256" key="2">
    <source>
        <dbReference type="SAM" id="Phobius"/>
    </source>
</evidence>
<evidence type="ECO:0000256" key="1">
    <source>
        <dbReference type="SAM" id="MobiDB-lite"/>
    </source>
</evidence>
<keyword evidence="2" id="KW-0812">Transmembrane</keyword>
<sequence>MQRRICPICDHPIKYGHYCSFCKQWIRNPNYVNATYYLNERHPAHETDCEYHNAGSASWETSARAGTDDAIRTLADRAKVYSQTQKAAGAGRQASVRTQNQNSMSYQTTQRRSAVQQGKNQKKKGKMSLVLVILLILFALSGINYLYRIFVYFIWFL</sequence>
<dbReference type="AlphaFoldDB" id="A0AAW3X3Q5"/>
<dbReference type="EMBL" id="JACOOW010000006">
    <property type="protein sequence ID" value="MBC5656615.1"/>
    <property type="molecule type" value="Genomic_DNA"/>
</dbReference>
<feature type="compositionally biased region" description="Polar residues" evidence="1">
    <location>
        <begin position="95"/>
        <end position="115"/>
    </location>
</feature>